<keyword evidence="3" id="KW-1185">Reference proteome</keyword>
<feature type="region of interest" description="Disordered" evidence="1">
    <location>
        <begin position="152"/>
        <end position="227"/>
    </location>
</feature>
<organism evidence="2 3">
    <name type="scientific">Linnemannia gamsii</name>
    <dbReference type="NCBI Taxonomy" id="64522"/>
    <lineage>
        <taxon>Eukaryota</taxon>
        <taxon>Fungi</taxon>
        <taxon>Fungi incertae sedis</taxon>
        <taxon>Mucoromycota</taxon>
        <taxon>Mortierellomycotina</taxon>
        <taxon>Mortierellomycetes</taxon>
        <taxon>Mortierellales</taxon>
        <taxon>Mortierellaceae</taxon>
        <taxon>Linnemannia</taxon>
    </lineage>
</organism>
<dbReference type="EMBL" id="JAAAIN010000075">
    <property type="protein sequence ID" value="KAG0321136.1"/>
    <property type="molecule type" value="Genomic_DNA"/>
</dbReference>
<proteinExistence type="predicted"/>
<sequence>MDNDNNNNNDINDNHTSGSTSTDGVDAPASVTPSSCISSRKSPYLGFTDNSMQDEHLVKALTINNPFKAGHGEKGATWERVLKHLQTIDEVATVHGQATLFEGVTTKACKARWDALFAKHQKRFDTVLNSIGTIPIETQHDQRIDNLYNDQVEHGKTKSASKDANIKKRKRQQENRAMGATIQSASLDMACYRSSSSLTEDESNNSSSSSMSQPTRPLSSLSNPTTKIRIESDYKRRKRTVEDIAKMRAKLIEDDVQRRKEVEFKRQQQHDALTKMIEEGNHNIVNTIRTSYEELIKSLKENIASQKQGFDMLATLLQRLLEK</sequence>
<dbReference type="Proteomes" id="UP000823405">
    <property type="component" value="Unassembled WGS sequence"/>
</dbReference>
<feature type="region of interest" description="Disordered" evidence="1">
    <location>
        <begin position="1"/>
        <end position="37"/>
    </location>
</feature>
<evidence type="ECO:0008006" key="4">
    <source>
        <dbReference type="Google" id="ProtNLM"/>
    </source>
</evidence>
<accession>A0A9P6RIN9</accession>
<dbReference type="OrthoDB" id="2422335at2759"/>
<evidence type="ECO:0000313" key="3">
    <source>
        <dbReference type="Proteomes" id="UP000823405"/>
    </source>
</evidence>
<reference evidence="2" key="1">
    <citation type="journal article" date="2020" name="Fungal Divers.">
        <title>Resolving the Mortierellaceae phylogeny through synthesis of multi-gene phylogenetics and phylogenomics.</title>
        <authorList>
            <person name="Vandepol N."/>
            <person name="Liber J."/>
            <person name="Desiro A."/>
            <person name="Na H."/>
            <person name="Kennedy M."/>
            <person name="Barry K."/>
            <person name="Grigoriev I.V."/>
            <person name="Miller A.N."/>
            <person name="O'Donnell K."/>
            <person name="Stajich J.E."/>
            <person name="Bonito G."/>
        </authorList>
    </citation>
    <scope>NUCLEOTIDE SEQUENCE</scope>
    <source>
        <strain evidence="2">NVP60</strain>
    </source>
</reference>
<feature type="compositionally biased region" description="Basic and acidic residues" evidence="1">
    <location>
        <begin position="152"/>
        <end position="166"/>
    </location>
</feature>
<feature type="compositionally biased region" description="Low complexity" evidence="1">
    <location>
        <begin position="193"/>
        <end position="220"/>
    </location>
</feature>
<comment type="caution">
    <text evidence="2">The sequence shown here is derived from an EMBL/GenBank/DDBJ whole genome shotgun (WGS) entry which is preliminary data.</text>
</comment>
<protein>
    <recommendedName>
        <fullName evidence="4">Myb-like domain-containing protein</fullName>
    </recommendedName>
</protein>
<evidence type="ECO:0000313" key="2">
    <source>
        <dbReference type="EMBL" id="KAG0321136.1"/>
    </source>
</evidence>
<gene>
    <name evidence="2" type="ORF">BGZ97_012042</name>
</gene>
<evidence type="ECO:0000256" key="1">
    <source>
        <dbReference type="SAM" id="MobiDB-lite"/>
    </source>
</evidence>
<name>A0A9P6RIN9_9FUNG</name>
<dbReference type="AlphaFoldDB" id="A0A9P6RIN9"/>
<feature type="compositionally biased region" description="Low complexity" evidence="1">
    <location>
        <begin position="1"/>
        <end position="11"/>
    </location>
</feature>